<dbReference type="InterPro" id="IPR052269">
    <property type="entry name" value="Golgi-PI4KB_interaction"/>
</dbReference>
<dbReference type="PANTHER" id="PTHR22973">
    <property type="entry name" value="LD35087P"/>
    <property type="match status" value="1"/>
</dbReference>
<feature type="domain" description="ACB" evidence="1">
    <location>
        <begin position="23"/>
        <end position="109"/>
    </location>
</feature>
<keyword evidence="3" id="KW-1185">Reference proteome</keyword>
<proteinExistence type="predicted"/>
<evidence type="ECO:0000313" key="3">
    <source>
        <dbReference type="Proteomes" id="UP000005237"/>
    </source>
</evidence>
<dbReference type="InterPro" id="IPR035984">
    <property type="entry name" value="Acyl-CoA-binding_sf"/>
</dbReference>
<dbReference type="AlphaFoldDB" id="A0A8R1DZT9"/>
<reference evidence="2" key="2">
    <citation type="submission" date="2022-06" db="UniProtKB">
        <authorList>
            <consortium name="EnsemblMetazoa"/>
        </authorList>
    </citation>
    <scope>IDENTIFICATION</scope>
    <source>
        <strain evidence="2">DF5081</strain>
    </source>
</reference>
<evidence type="ECO:0000259" key="1">
    <source>
        <dbReference type="PROSITE" id="PS51228"/>
    </source>
</evidence>
<dbReference type="PROSITE" id="PS51228">
    <property type="entry name" value="ACB_2"/>
    <property type="match status" value="1"/>
</dbReference>
<name>A0A8R1DZT9_CAEJA</name>
<accession>A0A8R1DZT9</accession>
<dbReference type="SUPFAM" id="SSF47027">
    <property type="entry name" value="Acyl-CoA binding protein"/>
    <property type="match status" value="1"/>
</dbReference>
<organism evidence="2 3">
    <name type="scientific">Caenorhabditis japonica</name>
    <dbReference type="NCBI Taxonomy" id="281687"/>
    <lineage>
        <taxon>Eukaryota</taxon>
        <taxon>Metazoa</taxon>
        <taxon>Ecdysozoa</taxon>
        <taxon>Nematoda</taxon>
        <taxon>Chromadorea</taxon>
        <taxon>Rhabditida</taxon>
        <taxon>Rhabditina</taxon>
        <taxon>Rhabditomorpha</taxon>
        <taxon>Rhabditoidea</taxon>
        <taxon>Rhabditidae</taxon>
        <taxon>Peloderinae</taxon>
        <taxon>Caenorhabditis</taxon>
    </lineage>
</organism>
<dbReference type="PANTHER" id="PTHR22973:SF12">
    <property type="entry name" value="LD35087P"/>
    <property type="match status" value="1"/>
</dbReference>
<sequence length="109" mass="12415">MSDENHVRLSEAQLAHSEFGHPLEDCYKFAVQYYKKEHVGKQEPVPYDNRIKLLALSKQIQHGPFTNENDNAGWLDITGNDVKAKCSIKNGSLPRHNGMAANRQEYGQF</sequence>
<reference evidence="3" key="1">
    <citation type="submission" date="2010-08" db="EMBL/GenBank/DDBJ databases">
        <authorList>
            <consortium name="Caenorhabditis japonica Sequencing Consortium"/>
            <person name="Wilson R.K."/>
        </authorList>
    </citation>
    <scope>NUCLEOTIDE SEQUENCE [LARGE SCALE GENOMIC DNA]</scope>
    <source>
        <strain evidence="3">DF5081</strain>
    </source>
</reference>
<dbReference type="InterPro" id="IPR000582">
    <property type="entry name" value="Acyl-CoA-binding_protein"/>
</dbReference>
<dbReference type="Proteomes" id="UP000005237">
    <property type="component" value="Unassembled WGS sequence"/>
</dbReference>
<evidence type="ECO:0000313" key="2">
    <source>
        <dbReference type="EnsemblMetazoa" id="CJA14943.1"/>
    </source>
</evidence>
<dbReference type="GO" id="GO:0000139">
    <property type="term" value="C:Golgi membrane"/>
    <property type="evidence" value="ECO:0007669"/>
    <property type="project" value="TreeGrafter"/>
</dbReference>
<dbReference type="EnsemblMetazoa" id="CJA14943.1">
    <property type="protein sequence ID" value="CJA14943.1"/>
    <property type="gene ID" value="WBGene00134147"/>
</dbReference>
<dbReference type="GO" id="GO:0000062">
    <property type="term" value="F:fatty-acyl-CoA binding"/>
    <property type="evidence" value="ECO:0007669"/>
    <property type="project" value="InterPro"/>
</dbReference>
<protein>
    <submittedName>
        <fullName evidence="2">ACB domain-containing protein</fullName>
    </submittedName>
</protein>